<evidence type="ECO:0000256" key="7">
    <source>
        <dbReference type="ARBA" id="ARBA00023187"/>
    </source>
</evidence>
<evidence type="ECO:0000256" key="5">
    <source>
        <dbReference type="ARBA" id="ARBA00022728"/>
    </source>
</evidence>
<keyword evidence="6" id="KW-0677">Repeat</keyword>
<feature type="domain" description="Pre-mRNA-splicing factor Syf1-like N-terminal HAT-repeats" evidence="15">
    <location>
        <begin position="59"/>
        <end position="204"/>
    </location>
</feature>
<keyword evidence="12" id="KW-0802">TPR repeat</keyword>
<accession>A0A0C3CAG0</accession>
<feature type="repeat" description="TPR" evidence="12">
    <location>
        <begin position="71"/>
        <end position="104"/>
    </location>
</feature>
<evidence type="ECO:0000256" key="8">
    <source>
        <dbReference type="ARBA" id="ARBA00023242"/>
    </source>
</evidence>
<feature type="domain" description="Pre-mRNA-splicing factor Syf1/CRNKL1-like C-terminal HAT-repeats" evidence="14">
    <location>
        <begin position="401"/>
        <end position="589"/>
    </location>
</feature>
<evidence type="ECO:0000259" key="14">
    <source>
        <dbReference type="Pfam" id="PF23231"/>
    </source>
</evidence>
<keyword evidence="4" id="KW-0507">mRNA processing</keyword>
<dbReference type="SMART" id="SM00386">
    <property type="entry name" value="HAT"/>
    <property type="match status" value="13"/>
</dbReference>
<evidence type="ECO:0000256" key="2">
    <source>
        <dbReference type="ARBA" id="ARBA00008644"/>
    </source>
</evidence>
<protein>
    <recommendedName>
        <fullName evidence="10">Pre-mRNA-splicing factor CLF1</fullName>
    </recommendedName>
    <alternativeName>
        <fullName evidence="11">Pre-mRNA-splicing factor clf1</fullName>
    </alternativeName>
</protein>
<dbReference type="InterPro" id="IPR055430">
    <property type="entry name" value="HAT_Syf1_CNRKL1_C"/>
</dbReference>
<organism evidence="16 17">
    <name type="scientific">Hebeloma cylindrosporum</name>
    <dbReference type="NCBI Taxonomy" id="76867"/>
    <lineage>
        <taxon>Eukaryota</taxon>
        <taxon>Fungi</taxon>
        <taxon>Dikarya</taxon>
        <taxon>Basidiomycota</taxon>
        <taxon>Agaricomycotina</taxon>
        <taxon>Agaricomycetes</taxon>
        <taxon>Agaricomycetidae</taxon>
        <taxon>Agaricales</taxon>
        <taxon>Agaricineae</taxon>
        <taxon>Hymenogastraceae</taxon>
        <taxon>Hebeloma</taxon>
    </lineage>
</organism>
<dbReference type="GO" id="GO:0071011">
    <property type="term" value="C:precatalytic spliceosome"/>
    <property type="evidence" value="ECO:0007669"/>
    <property type="project" value="TreeGrafter"/>
</dbReference>
<evidence type="ECO:0000256" key="1">
    <source>
        <dbReference type="ARBA" id="ARBA00004123"/>
    </source>
</evidence>
<gene>
    <name evidence="16" type="ORF">M413DRAFT_440843</name>
</gene>
<dbReference type="InterPro" id="IPR045075">
    <property type="entry name" value="Syf1-like"/>
</dbReference>
<dbReference type="AlphaFoldDB" id="A0A0C3CAG0"/>
<reference evidence="16 17" key="1">
    <citation type="submission" date="2014-04" db="EMBL/GenBank/DDBJ databases">
        <authorList>
            <consortium name="DOE Joint Genome Institute"/>
            <person name="Kuo A."/>
            <person name="Gay G."/>
            <person name="Dore J."/>
            <person name="Kohler A."/>
            <person name="Nagy L.G."/>
            <person name="Floudas D."/>
            <person name="Copeland A."/>
            <person name="Barry K.W."/>
            <person name="Cichocki N."/>
            <person name="Veneault-Fourrey C."/>
            <person name="LaButti K."/>
            <person name="Lindquist E.A."/>
            <person name="Lipzen A."/>
            <person name="Lundell T."/>
            <person name="Morin E."/>
            <person name="Murat C."/>
            <person name="Sun H."/>
            <person name="Tunlid A."/>
            <person name="Henrissat B."/>
            <person name="Grigoriev I.V."/>
            <person name="Hibbett D.S."/>
            <person name="Martin F."/>
            <person name="Nordberg H.P."/>
            <person name="Cantor M.N."/>
            <person name="Hua S.X."/>
        </authorList>
    </citation>
    <scope>NUCLEOTIDE SEQUENCE [LARGE SCALE GENOMIC DNA]</scope>
    <source>
        <strain evidence="17">h7</strain>
    </source>
</reference>
<evidence type="ECO:0000259" key="15">
    <source>
        <dbReference type="Pfam" id="PF23233"/>
    </source>
</evidence>
<dbReference type="InterPro" id="IPR011990">
    <property type="entry name" value="TPR-like_helical_dom_sf"/>
</dbReference>
<keyword evidence="8" id="KW-0539">Nucleus</keyword>
<dbReference type="Proteomes" id="UP000053424">
    <property type="component" value="Unassembled WGS sequence"/>
</dbReference>
<dbReference type="EMBL" id="KN831771">
    <property type="protein sequence ID" value="KIM45805.1"/>
    <property type="molecule type" value="Genomic_DNA"/>
</dbReference>
<evidence type="ECO:0000256" key="3">
    <source>
        <dbReference type="ARBA" id="ARBA00011524"/>
    </source>
</evidence>
<dbReference type="HOGENOM" id="CLU_011554_1_0_1"/>
<dbReference type="Pfam" id="PF23231">
    <property type="entry name" value="HAT_Syf1_CNRKL1_C"/>
    <property type="match status" value="2"/>
</dbReference>
<dbReference type="InterPro" id="IPR055433">
    <property type="entry name" value="HAT_Syf1-like_N"/>
</dbReference>
<comment type="subunit">
    <text evidence="3">Associated with the spliceosome.</text>
</comment>
<dbReference type="FunFam" id="1.25.40.10:FF:000639">
    <property type="entry name" value="Pre-mRNA-splicing factor CLF1"/>
    <property type="match status" value="1"/>
</dbReference>
<evidence type="ECO:0000256" key="4">
    <source>
        <dbReference type="ARBA" id="ARBA00022664"/>
    </source>
</evidence>
<comment type="subcellular location">
    <subcellularLocation>
        <location evidence="1">Nucleus</location>
    </subcellularLocation>
</comment>
<proteinExistence type="inferred from homology"/>
<dbReference type="Pfam" id="PF23233">
    <property type="entry name" value="HAT_Syf1_CNRKL1_N"/>
    <property type="match status" value="1"/>
</dbReference>
<feature type="compositionally biased region" description="Polar residues" evidence="13">
    <location>
        <begin position="699"/>
        <end position="708"/>
    </location>
</feature>
<dbReference type="SUPFAM" id="SSF48452">
    <property type="entry name" value="TPR-like"/>
    <property type="match status" value="1"/>
</dbReference>
<dbReference type="GO" id="GO:0000974">
    <property type="term" value="C:Prp19 complex"/>
    <property type="evidence" value="ECO:0007669"/>
    <property type="project" value="TreeGrafter"/>
</dbReference>
<keyword evidence="5" id="KW-0747">Spliceosome</keyword>
<dbReference type="PANTHER" id="PTHR11246:SF3">
    <property type="entry name" value="CROOKED NECK-LIKE PROTEIN 1"/>
    <property type="match status" value="1"/>
</dbReference>
<evidence type="ECO:0000256" key="11">
    <source>
        <dbReference type="ARBA" id="ARBA00070631"/>
    </source>
</evidence>
<feature type="domain" description="Pre-mRNA-splicing factor Syf1/CRNKL1-like C-terminal HAT-repeats" evidence="14">
    <location>
        <begin position="222"/>
        <end position="312"/>
    </location>
</feature>
<dbReference type="GO" id="GO:0071014">
    <property type="term" value="C:post-mRNA release spliceosomal complex"/>
    <property type="evidence" value="ECO:0007669"/>
    <property type="project" value="TreeGrafter"/>
</dbReference>
<name>A0A0C3CAG0_HEBCY</name>
<comment type="similarity">
    <text evidence="2">Belongs to the crooked-neck family.</text>
</comment>
<dbReference type="GO" id="GO:0000245">
    <property type="term" value="P:spliceosomal complex assembly"/>
    <property type="evidence" value="ECO:0007669"/>
    <property type="project" value="TreeGrafter"/>
</dbReference>
<comment type="function">
    <text evidence="9">Involved in pre-mRNA splicing and cell cycle progression. Required for the spliceosome assembly and initiation of the DNA replication.</text>
</comment>
<keyword evidence="7" id="KW-0508">mRNA splicing</keyword>
<dbReference type="Gene3D" id="1.25.40.10">
    <property type="entry name" value="Tetratricopeptide repeat domain"/>
    <property type="match status" value="2"/>
</dbReference>
<dbReference type="GO" id="GO:0071007">
    <property type="term" value="C:U2-type catalytic step 2 spliceosome"/>
    <property type="evidence" value="ECO:0007669"/>
    <property type="project" value="TreeGrafter"/>
</dbReference>
<evidence type="ECO:0000256" key="10">
    <source>
        <dbReference type="ARBA" id="ARBA00039167"/>
    </source>
</evidence>
<dbReference type="InterPro" id="IPR003107">
    <property type="entry name" value="HAT"/>
</dbReference>
<evidence type="ECO:0000256" key="9">
    <source>
        <dbReference type="ARBA" id="ARBA00037040"/>
    </source>
</evidence>
<evidence type="ECO:0000313" key="16">
    <source>
        <dbReference type="EMBL" id="KIM45805.1"/>
    </source>
</evidence>
<dbReference type="PROSITE" id="PS50005">
    <property type="entry name" value="TPR"/>
    <property type="match status" value="1"/>
</dbReference>
<evidence type="ECO:0000313" key="17">
    <source>
        <dbReference type="Proteomes" id="UP000053424"/>
    </source>
</evidence>
<keyword evidence="17" id="KW-1185">Reference proteome</keyword>
<feature type="region of interest" description="Disordered" evidence="13">
    <location>
        <begin position="575"/>
        <end position="594"/>
    </location>
</feature>
<evidence type="ECO:0000256" key="13">
    <source>
        <dbReference type="SAM" id="MobiDB-lite"/>
    </source>
</evidence>
<sequence length="766" mass="89668">MQDGRAPRIKNRAPAAIQITAEQLLREAQERQETAFRAPKQRVEDFEELSEYRGRKRKEFEERIRRTRGSIKEWLQYANWVASQNEFARSRSIFERALDVDPRSIQLWLSYTEMELKSRNVQHARNLFDRAVTLLPRVDQLWYKYVYLEELLQNVPGARQVFERWMQWEPDDKAWQAYIKLEERYQELDRSSAIYERWVAVRPEPRVWVKWGKFEEDRGRVDKAREVFQTALEFYGDDEEQVEKAQAVFSAFAKMETRLKEYERARVIYKFALSRIPRAKSAALYAAYTKFEKQHGTRSTLENTVLGKRRIQYEDEITHDGRNYDVWFDYARLEEGALGDLREEGATQEELNGSISRVREVYERAVSQVPPGGEKRHWRRYIFLWLDYALFEEIETKDYSRTRQIYQTAIQLVPHKQFTFAKLWLMFAKFEVRRLELPAARKILGTAIGMCPKEALFKGYIDLEVELREFDRARTLYEKYLEFDPSNSPAWIKFAELESQLQDFARTRAIFELAISQSPLSMPEILWKAYIDFEVEEGERAIARTLYERLIALSGHVKVWISYALFEAEAIPLPRAEREEEEEEDEDEEKEAKMVPGDPTIARQVFERGYKDLKNKNLKSERVALLEVWKTFEQNNGSPEDVKKVEGMMPIVTKKRHVDQETGQMVEDWDLVFADDERESNPTSFKFMQMAHAWKQAQKGASGTSATGASKLLSGFTPATATEEKSAKVDDDDSDEDGVAAGGRVQRPGGTNNDEDVSSSEDEGDD</sequence>
<evidence type="ECO:0000256" key="6">
    <source>
        <dbReference type="ARBA" id="ARBA00022737"/>
    </source>
</evidence>
<dbReference type="OrthoDB" id="541719at2759"/>
<reference evidence="17" key="2">
    <citation type="submission" date="2015-01" db="EMBL/GenBank/DDBJ databases">
        <title>Evolutionary Origins and Diversification of the Mycorrhizal Mutualists.</title>
        <authorList>
            <consortium name="DOE Joint Genome Institute"/>
            <consortium name="Mycorrhizal Genomics Consortium"/>
            <person name="Kohler A."/>
            <person name="Kuo A."/>
            <person name="Nagy L.G."/>
            <person name="Floudas D."/>
            <person name="Copeland A."/>
            <person name="Barry K.W."/>
            <person name="Cichocki N."/>
            <person name="Veneault-Fourrey C."/>
            <person name="LaButti K."/>
            <person name="Lindquist E.A."/>
            <person name="Lipzen A."/>
            <person name="Lundell T."/>
            <person name="Morin E."/>
            <person name="Murat C."/>
            <person name="Riley R."/>
            <person name="Ohm R."/>
            <person name="Sun H."/>
            <person name="Tunlid A."/>
            <person name="Henrissat B."/>
            <person name="Grigoriev I.V."/>
            <person name="Hibbett D.S."/>
            <person name="Martin F."/>
        </authorList>
    </citation>
    <scope>NUCLEOTIDE SEQUENCE [LARGE SCALE GENOMIC DNA]</scope>
    <source>
        <strain evidence="17">h7</strain>
    </source>
</reference>
<feature type="compositionally biased region" description="Acidic residues" evidence="13">
    <location>
        <begin position="579"/>
        <end position="589"/>
    </location>
</feature>
<feature type="compositionally biased region" description="Acidic residues" evidence="13">
    <location>
        <begin position="753"/>
        <end position="766"/>
    </location>
</feature>
<dbReference type="InterPro" id="IPR019734">
    <property type="entry name" value="TPR_rpt"/>
</dbReference>
<evidence type="ECO:0000256" key="12">
    <source>
        <dbReference type="PROSITE-ProRule" id="PRU00339"/>
    </source>
</evidence>
<dbReference type="STRING" id="686832.A0A0C3CAG0"/>
<feature type="region of interest" description="Disordered" evidence="13">
    <location>
        <begin position="699"/>
        <end position="766"/>
    </location>
</feature>
<dbReference type="PANTHER" id="PTHR11246">
    <property type="entry name" value="PRE-MRNA SPLICING FACTOR"/>
    <property type="match status" value="1"/>
</dbReference>
<dbReference type="FunFam" id="1.25.40.10:FF:000327">
    <property type="entry name" value="Pre-mRNA-splicing factor CLF1"/>
    <property type="match status" value="1"/>
</dbReference>